<organism evidence="2 3">
    <name type="scientific">Parvimonas parva</name>
    <dbReference type="NCBI Taxonomy" id="2769485"/>
    <lineage>
        <taxon>Bacteria</taxon>
        <taxon>Bacillati</taxon>
        <taxon>Bacillota</taxon>
        <taxon>Tissierellia</taxon>
        <taxon>Tissierellales</taxon>
        <taxon>Peptoniphilaceae</taxon>
        <taxon>Parvimonas</taxon>
    </lineage>
</organism>
<feature type="transmembrane region" description="Helical" evidence="1">
    <location>
        <begin position="12"/>
        <end position="33"/>
    </location>
</feature>
<keyword evidence="1" id="KW-0472">Membrane</keyword>
<name>A0ABS1C6R3_9FIRM</name>
<evidence type="ECO:0000313" key="2">
    <source>
        <dbReference type="EMBL" id="MBK1467784.1"/>
    </source>
</evidence>
<protein>
    <recommendedName>
        <fullName evidence="4">DUF5673 domain-containing protein</fullName>
    </recommendedName>
</protein>
<dbReference type="EMBL" id="JACVDA010000001">
    <property type="protein sequence ID" value="MBK1467784.1"/>
    <property type="molecule type" value="Genomic_DNA"/>
</dbReference>
<evidence type="ECO:0000313" key="3">
    <source>
        <dbReference type="Proteomes" id="UP000823123"/>
    </source>
</evidence>
<comment type="caution">
    <text evidence="2">The sequence shown here is derived from an EMBL/GenBank/DDBJ whole genome shotgun (WGS) entry which is preliminary data.</text>
</comment>
<keyword evidence="1" id="KW-0812">Transmembrane</keyword>
<keyword evidence="3" id="KW-1185">Reference proteome</keyword>
<keyword evidence="1" id="KW-1133">Transmembrane helix</keyword>
<accession>A0ABS1C6R3</accession>
<feature type="transmembrane region" description="Helical" evidence="1">
    <location>
        <begin position="39"/>
        <end position="61"/>
    </location>
</feature>
<evidence type="ECO:0008006" key="4">
    <source>
        <dbReference type="Google" id="ProtNLM"/>
    </source>
</evidence>
<proteinExistence type="predicted"/>
<evidence type="ECO:0000256" key="1">
    <source>
        <dbReference type="SAM" id="Phobius"/>
    </source>
</evidence>
<reference evidence="2 3" key="1">
    <citation type="submission" date="2020-09" db="EMBL/GenBank/DDBJ databases">
        <title>Parvimonas S3374 sp. nov.</title>
        <authorList>
            <person name="Buhl M."/>
        </authorList>
    </citation>
    <scope>NUCLEOTIDE SEQUENCE [LARGE SCALE GENOMIC DNA]</scope>
    <source>
        <strain evidence="2 3">S3374</strain>
    </source>
</reference>
<dbReference type="Proteomes" id="UP000823123">
    <property type="component" value="Unassembled WGS sequence"/>
</dbReference>
<sequence>MYRRLTCVVKAKFTKFTFFTLLIVLVVMLSLGYKFRNDLSGYVVIMSWWLAFFTSIMSAGITEKGLVHPWQLIAKLYKWEKIRTFSIEKRENTVMVNFKAIRDLRQEYDKSDLEKIKKIAKQNKLI</sequence>
<gene>
    <name evidence="2" type="ORF">IBJ83_00400</name>
</gene>